<accession>A0A0X3BKZ0</accession>
<evidence type="ECO:0000313" key="1">
    <source>
        <dbReference type="EMBL" id="CVK32204.1"/>
    </source>
</evidence>
<organism evidence="1 2">
    <name type="scientific">Methanoculleus bourgensis</name>
    <dbReference type="NCBI Taxonomy" id="83986"/>
    <lineage>
        <taxon>Archaea</taxon>
        <taxon>Methanobacteriati</taxon>
        <taxon>Methanobacteriota</taxon>
        <taxon>Stenosarchaea group</taxon>
        <taxon>Methanomicrobia</taxon>
        <taxon>Methanomicrobiales</taxon>
        <taxon>Methanomicrobiaceae</taxon>
        <taxon>Methanoculleus</taxon>
    </lineage>
</organism>
<protein>
    <submittedName>
        <fullName evidence="1">Uncharacterized protein</fullName>
    </submittedName>
</protein>
<name>A0A0X3BKZ0_9EURY</name>
<sequence>MDVSAIEIGVVSIKDGEFRKLEKDEVKVYIDQYEE</sequence>
<gene>
    <name evidence="1" type="ORF">MMAB1_0990</name>
</gene>
<proteinExistence type="predicted"/>
<reference evidence="1 2" key="1">
    <citation type="submission" date="2016-01" db="EMBL/GenBank/DDBJ databases">
        <authorList>
            <person name="Manzoor S."/>
        </authorList>
    </citation>
    <scope>NUCLEOTIDE SEQUENCE [LARGE SCALE GENOMIC DNA]</scope>
    <source>
        <strain evidence="1">Methanoculleus sp MAB1</strain>
    </source>
</reference>
<dbReference type="KEGG" id="mema:MMAB1_0990"/>
<evidence type="ECO:0000313" key="2">
    <source>
        <dbReference type="Proteomes" id="UP000069850"/>
    </source>
</evidence>
<dbReference type="EMBL" id="LT158599">
    <property type="protein sequence ID" value="CVK32204.1"/>
    <property type="molecule type" value="Genomic_DNA"/>
</dbReference>
<dbReference type="Proteomes" id="UP000069850">
    <property type="component" value="Chromosome 1"/>
</dbReference>
<dbReference type="AlphaFoldDB" id="A0A0X3BKZ0"/>